<protein>
    <submittedName>
        <fullName evidence="5">ABC transporter substrate-binding protein</fullName>
    </submittedName>
</protein>
<name>A0ABX2THR4_9PROT</name>
<dbReference type="InterPro" id="IPR006311">
    <property type="entry name" value="TAT_signal"/>
</dbReference>
<dbReference type="InterPro" id="IPR028082">
    <property type="entry name" value="Peripla_BP_I"/>
</dbReference>
<evidence type="ECO:0000256" key="3">
    <source>
        <dbReference type="ARBA" id="ARBA00022970"/>
    </source>
</evidence>
<dbReference type="Proteomes" id="UP000584642">
    <property type="component" value="Unassembled WGS sequence"/>
</dbReference>
<dbReference type="SUPFAM" id="SSF53822">
    <property type="entry name" value="Periplasmic binding protein-like I"/>
    <property type="match status" value="1"/>
</dbReference>
<comment type="similarity">
    <text evidence="1">Belongs to the leucine-binding protein family.</text>
</comment>
<evidence type="ECO:0000259" key="4">
    <source>
        <dbReference type="Pfam" id="PF13458"/>
    </source>
</evidence>
<dbReference type="CDD" id="cd06340">
    <property type="entry name" value="PBP1_ABC_ligand_binding-like"/>
    <property type="match status" value="1"/>
</dbReference>
<evidence type="ECO:0000313" key="6">
    <source>
        <dbReference type="Proteomes" id="UP000584642"/>
    </source>
</evidence>
<dbReference type="Gene3D" id="3.40.50.2300">
    <property type="match status" value="2"/>
</dbReference>
<dbReference type="PANTHER" id="PTHR30483">
    <property type="entry name" value="LEUCINE-SPECIFIC-BINDING PROTEIN"/>
    <property type="match status" value="1"/>
</dbReference>
<keyword evidence="2" id="KW-0732">Signal</keyword>
<keyword evidence="3" id="KW-0813">Transport</keyword>
<proteinExistence type="inferred from homology"/>
<gene>
    <name evidence="5" type="ORF">HND93_29615</name>
</gene>
<evidence type="ECO:0000256" key="1">
    <source>
        <dbReference type="ARBA" id="ARBA00010062"/>
    </source>
</evidence>
<feature type="domain" description="Leucine-binding protein" evidence="4">
    <location>
        <begin position="51"/>
        <end position="389"/>
    </location>
</feature>
<keyword evidence="6" id="KW-1185">Reference proteome</keyword>
<dbReference type="InterPro" id="IPR051010">
    <property type="entry name" value="BCAA_transport"/>
</dbReference>
<dbReference type="PANTHER" id="PTHR30483:SF37">
    <property type="entry name" value="ABC TRANSPORTER SUBSTRATE-BINDING PROTEIN"/>
    <property type="match status" value="1"/>
</dbReference>
<organism evidence="5 6">
    <name type="scientific">Azospirillum oleiclasticum</name>
    <dbReference type="NCBI Taxonomy" id="2735135"/>
    <lineage>
        <taxon>Bacteria</taxon>
        <taxon>Pseudomonadati</taxon>
        <taxon>Pseudomonadota</taxon>
        <taxon>Alphaproteobacteria</taxon>
        <taxon>Rhodospirillales</taxon>
        <taxon>Azospirillaceae</taxon>
        <taxon>Azospirillum</taxon>
    </lineage>
</organism>
<evidence type="ECO:0000256" key="2">
    <source>
        <dbReference type="ARBA" id="ARBA00022729"/>
    </source>
</evidence>
<dbReference type="PROSITE" id="PS51318">
    <property type="entry name" value="TAT"/>
    <property type="match status" value="1"/>
</dbReference>
<dbReference type="InterPro" id="IPR028081">
    <property type="entry name" value="Leu-bd"/>
</dbReference>
<comment type="caution">
    <text evidence="5">The sequence shown here is derived from an EMBL/GenBank/DDBJ whole genome shotgun (WGS) entry which is preliminary data.</text>
</comment>
<accession>A0ABX2THR4</accession>
<evidence type="ECO:0000313" key="5">
    <source>
        <dbReference type="EMBL" id="NYZ23880.1"/>
    </source>
</evidence>
<dbReference type="Pfam" id="PF13458">
    <property type="entry name" value="Peripla_BP_6"/>
    <property type="match status" value="1"/>
</dbReference>
<keyword evidence="3" id="KW-0029">Amino-acid transport</keyword>
<dbReference type="RefSeq" id="WP_180285658.1">
    <property type="nucleotide sequence ID" value="NZ_JABFDB010000032.1"/>
</dbReference>
<reference evidence="5 6" key="1">
    <citation type="submission" date="2020-05" db="EMBL/GenBank/DDBJ databases">
        <title>Azospirillum oleiclasticum sp. nov, a nitrogen-fixing and heavy crude oil-emulsifying bacterium isolated from the crude oil of Yumen Oilfield.</title>
        <authorList>
            <person name="Wu D."/>
            <person name="Cai M."/>
            <person name="Zhang X."/>
        </authorList>
    </citation>
    <scope>NUCLEOTIDE SEQUENCE [LARGE SCALE GENOMIC DNA]</scope>
    <source>
        <strain evidence="5 6">ROY-1-1-2</strain>
    </source>
</reference>
<sequence>MTRQAPRVTGPTSAASGNGITRRAFSAGVAGVGTLAALGGAPAFAQGAAGLKVGVLLPRSGHLAQAGQACQRGADIAPQLLADLGYPVEILSADTESSVDVARSRAEKLINDGANVIVGAFDSGQTAAAAQVCEQRGVPLVINIAAADRLTEQGYKTLFRNFPTSTMLVSNGLALMKELFAASGATPKSAVFMHANDTFGMANKQALDALFPTLSMPFPIVEQIAYDPKAQDLAVEVAKAKATGADLAIVTTRANDAIMLVREMVKQRWEPMGIVSPGSPGLYDEQFYKVLGKYADFHITNLPWYDPKAELSQRVERIFKSRYPNDRYEGYAFNIAFTLEAILVAADAFKRAGSAAPDAMLAALRATNLERKMMVGPAITFDEKGQNTRLASACVQNRNLRPTVVLPKGSAEMEPVFPMPGWQKRA</sequence>
<dbReference type="EMBL" id="JABFDB010000032">
    <property type="protein sequence ID" value="NYZ23880.1"/>
    <property type="molecule type" value="Genomic_DNA"/>
</dbReference>